<dbReference type="PANTHER" id="PTHR31591:SF1">
    <property type="entry name" value="UPF0613 PROTEIN PB24D3.06C"/>
    <property type="match status" value="1"/>
</dbReference>
<dbReference type="SUPFAM" id="SSF53474">
    <property type="entry name" value="alpha/beta-Hydrolases"/>
    <property type="match status" value="1"/>
</dbReference>
<dbReference type="STRING" id="1802312.A3C06_01520"/>
<organism evidence="1 2">
    <name type="scientific">Candidatus Taylorbacteria bacterium RIFCSPHIGHO2_02_FULL_46_13</name>
    <dbReference type="NCBI Taxonomy" id="1802312"/>
    <lineage>
        <taxon>Bacteria</taxon>
        <taxon>Candidatus Tayloriibacteriota</taxon>
    </lineage>
</organism>
<gene>
    <name evidence="1" type="ORF">A3C06_01520</name>
</gene>
<dbReference type="Proteomes" id="UP000177565">
    <property type="component" value="Unassembled WGS sequence"/>
</dbReference>
<sequence length="289" mass="32518">MLPCHLIEIITPKKFKLNGLWFGPKKSKRVIIFIHGLSSSAFSHSRADKWADSKTAVITFSNRGHDKVTEIYPVKRGKKGSGGLLAGTAHEIFTDCVDDIQGAINFVRKTGIKDTYLAGHSTGCQKSVYYASKKATDIKGLILLAPMSDYAGILKMESPARLARATKLARTLVKKGKRHELLPREIWPNILDAQRFLSLYTPDSKEEIFSYIQPKKNPKAFTSVRLPMLVVLAQKDEHGNLSAEKIELWFRKHNKSRSLETTIVPDALHSFTGLEKKVSIIVRRWLAHQ</sequence>
<dbReference type="InterPro" id="IPR029058">
    <property type="entry name" value="AB_hydrolase_fold"/>
</dbReference>
<evidence type="ECO:0000313" key="2">
    <source>
        <dbReference type="Proteomes" id="UP000177565"/>
    </source>
</evidence>
<comment type="caution">
    <text evidence="1">The sequence shown here is derived from an EMBL/GenBank/DDBJ whole genome shotgun (WGS) entry which is preliminary data.</text>
</comment>
<evidence type="ECO:0008006" key="3">
    <source>
        <dbReference type="Google" id="ProtNLM"/>
    </source>
</evidence>
<accession>A0A1G2MSE9</accession>
<protein>
    <recommendedName>
        <fullName evidence="3">Serine aminopeptidase S33 domain-containing protein</fullName>
    </recommendedName>
</protein>
<dbReference type="EMBL" id="MHRQ01000016">
    <property type="protein sequence ID" value="OHA26798.1"/>
    <property type="molecule type" value="Genomic_DNA"/>
</dbReference>
<dbReference type="InterPro" id="IPR013744">
    <property type="entry name" value="SidJ"/>
</dbReference>
<dbReference type="Pfam" id="PF08538">
    <property type="entry name" value="DUF1749"/>
    <property type="match status" value="1"/>
</dbReference>
<name>A0A1G2MSE9_9BACT</name>
<dbReference type="Gene3D" id="3.40.50.1820">
    <property type="entry name" value="alpha/beta hydrolase"/>
    <property type="match status" value="1"/>
</dbReference>
<dbReference type="PANTHER" id="PTHR31591">
    <property type="entry name" value="UPF0613 PROTEIN PB24D3.06C"/>
    <property type="match status" value="1"/>
</dbReference>
<proteinExistence type="predicted"/>
<reference evidence="1 2" key="1">
    <citation type="journal article" date="2016" name="Nat. Commun.">
        <title>Thousands of microbial genomes shed light on interconnected biogeochemical processes in an aquifer system.</title>
        <authorList>
            <person name="Anantharaman K."/>
            <person name="Brown C.T."/>
            <person name="Hug L.A."/>
            <person name="Sharon I."/>
            <person name="Castelle C.J."/>
            <person name="Probst A.J."/>
            <person name="Thomas B.C."/>
            <person name="Singh A."/>
            <person name="Wilkins M.J."/>
            <person name="Karaoz U."/>
            <person name="Brodie E.L."/>
            <person name="Williams K.H."/>
            <person name="Hubbard S.S."/>
            <person name="Banfield J.F."/>
        </authorList>
    </citation>
    <scope>NUCLEOTIDE SEQUENCE [LARGE SCALE GENOMIC DNA]</scope>
</reference>
<evidence type="ECO:0000313" key="1">
    <source>
        <dbReference type="EMBL" id="OHA26798.1"/>
    </source>
</evidence>
<dbReference type="AlphaFoldDB" id="A0A1G2MSE9"/>